<reference evidence="2 3" key="1">
    <citation type="submission" date="2019-03" db="EMBL/GenBank/DDBJ databases">
        <title>Draft genome sequences of novel Actinobacteria.</title>
        <authorList>
            <person name="Sahin N."/>
            <person name="Ay H."/>
            <person name="Saygin H."/>
        </authorList>
    </citation>
    <scope>NUCLEOTIDE SEQUENCE [LARGE SCALE GENOMIC DNA]</scope>
    <source>
        <strain evidence="2 3">KC712</strain>
    </source>
</reference>
<keyword evidence="2" id="KW-0255">Endonuclease</keyword>
<sequence length="228" mass="24843">MALCRVRARLETMEGDEEMSALPAEGWLVAHPPPRRARLFSLPPTKDGYTVEDWLRLPETGEWIELIDGSFVVSPMPAYDHALCSGRLRAILLDAAPEEFEVVETGNLRVGEDGLIPDVVVGHAEAILAGPVALSASDVVCVAEVVSPGKVNRERDYTIKPPRYAAAGIPVFMRIDLEGHGTPRVEVFHLGERAYELAAEAKAGTVLTLDQPFPVSFDPAVLTGPRRR</sequence>
<proteinExistence type="predicted"/>
<gene>
    <name evidence="2" type="ORF">E1294_19370</name>
</gene>
<evidence type="ECO:0000313" key="3">
    <source>
        <dbReference type="Proteomes" id="UP000294543"/>
    </source>
</evidence>
<dbReference type="PANTHER" id="PTHR35400:SF3">
    <property type="entry name" value="SLL1072 PROTEIN"/>
    <property type="match status" value="1"/>
</dbReference>
<accession>A0A4R4WMS8</accession>
<dbReference type="InterPro" id="IPR011335">
    <property type="entry name" value="Restrct_endonuc-II-like"/>
</dbReference>
<dbReference type="Proteomes" id="UP000294543">
    <property type="component" value="Unassembled WGS sequence"/>
</dbReference>
<organism evidence="2 3">
    <name type="scientific">Nonomuraea diastatica</name>
    <dbReference type="NCBI Taxonomy" id="1848329"/>
    <lineage>
        <taxon>Bacteria</taxon>
        <taxon>Bacillati</taxon>
        <taxon>Actinomycetota</taxon>
        <taxon>Actinomycetes</taxon>
        <taxon>Streptosporangiales</taxon>
        <taxon>Streptosporangiaceae</taxon>
        <taxon>Nonomuraea</taxon>
    </lineage>
</organism>
<keyword evidence="2" id="KW-0540">Nuclease</keyword>
<dbReference type="InterPro" id="IPR008538">
    <property type="entry name" value="Uma2"/>
</dbReference>
<keyword evidence="3" id="KW-1185">Reference proteome</keyword>
<dbReference type="SUPFAM" id="SSF52980">
    <property type="entry name" value="Restriction endonuclease-like"/>
    <property type="match status" value="1"/>
</dbReference>
<dbReference type="GO" id="GO:0004519">
    <property type="term" value="F:endonuclease activity"/>
    <property type="evidence" value="ECO:0007669"/>
    <property type="project" value="UniProtKB-KW"/>
</dbReference>
<dbReference type="OrthoDB" id="5524117at2"/>
<dbReference type="EMBL" id="SMKP01000051">
    <property type="protein sequence ID" value="TDD19941.1"/>
    <property type="molecule type" value="Genomic_DNA"/>
</dbReference>
<dbReference type="Pfam" id="PF05685">
    <property type="entry name" value="Uma2"/>
    <property type="match status" value="1"/>
</dbReference>
<comment type="caution">
    <text evidence="2">The sequence shown here is derived from an EMBL/GenBank/DDBJ whole genome shotgun (WGS) entry which is preliminary data.</text>
</comment>
<evidence type="ECO:0000259" key="1">
    <source>
        <dbReference type="Pfam" id="PF05685"/>
    </source>
</evidence>
<dbReference type="RefSeq" id="WP_132510010.1">
    <property type="nucleotide sequence ID" value="NZ_SMKP01000051.1"/>
</dbReference>
<protein>
    <submittedName>
        <fullName evidence="2">Uma2 family endonuclease</fullName>
    </submittedName>
</protein>
<dbReference type="InterPro" id="IPR012296">
    <property type="entry name" value="Nuclease_put_TT1808"/>
</dbReference>
<dbReference type="PANTHER" id="PTHR35400">
    <property type="entry name" value="SLR1083 PROTEIN"/>
    <property type="match status" value="1"/>
</dbReference>
<dbReference type="CDD" id="cd06260">
    <property type="entry name" value="DUF820-like"/>
    <property type="match status" value="1"/>
</dbReference>
<dbReference type="AlphaFoldDB" id="A0A4R4WMS8"/>
<dbReference type="Gene3D" id="3.90.1570.10">
    <property type="entry name" value="tt1808, chain A"/>
    <property type="match status" value="1"/>
</dbReference>
<feature type="domain" description="Putative restriction endonuclease" evidence="1">
    <location>
        <begin position="52"/>
        <end position="217"/>
    </location>
</feature>
<name>A0A4R4WMS8_9ACTN</name>
<evidence type="ECO:0000313" key="2">
    <source>
        <dbReference type="EMBL" id="TDD19941.1"/>
    </source>
</evidence>
<keyword evidence="2" id="KW-0378">Hydrolase</keyword>